<dbReference type="InterPro" id="IPR050091">
    <property type="entry name" value="PKS_NRPS_Biosynth_Enz"/>
</dbReference>
<dbReference type="InterPro" id="IPR014030">
    <property type="entry name" value="Ketoacyl_synth_N"/>
</dbReference>
<keyword evidence="1" id="KW-0596">Phosphopantetheine</keyword>
<evidence type="ECO:0000313" key="7">
    <source>
        <dbReference type="Proteomes" id="UP000239425"/>
    </source>
</evidence>
<dbReference type="Proteomes" id="UP000239425">
    <property type="component" value="Unassembled WGS sequence"/>
</dbReference>
<dbReference type="AlphaFoldDB" id="A0A2S5R810"/>
<evidence type="ECO:0000259" key="5">
    <source>
        <dbReference type="PROSITE" id="PS52004"/>
    </source>
</evidence>
<dbReference type="PROSITE" id="PS52004">
    <property type="entry name" value="KS3_2"/>
    <property type="match status" value="1"/>
</dbReference>
<dbReference type="Pfam" id="PF00550">
    <property type="entry name" value="PP-binding"/>
    <property type="match status" value="1"/>
</dbReference>
<evidence type="ECO:0000256" key="3">
    <source>
        <dbReference type="ARBA" id="ARBA00022679"/>
    </source>
</evidence>
<dbReference type="OrthoDB" id="9778690at2"/>
<dbReference type="PANTHER" id="PTHR43775:SF51">
    <property type="entry name" value="INACTIVE PHENOLPHTHIOCEROL SYNTHESIS POLYKETIDE SYNTHASE TYPE I PKS1-RELATED"/>
    <property type="match status" value="1"/>
</dbReference>
<dbReference type="Gene3D" id="1.10.1200.10">
    <property type="entry name" value="ACP-like"/>
    <property type="match status" value="1"/>
</dbReference>
<gene>
    <name evidence="6" type="ORF">HCUR_01095</name>
</gene>
<evidence type="ECO:0000256" key="2">
    <source>
        <dbReference type="ARBA" id="ARBA00022553"/>
    </source>
</evidence>
<keyword evidence="2" id="KW-0597">Phosphoprotein</keyword>
<feature type="domain" description="Carrier" evidence="4">
    <location>
        <begin position="454"/>
        <end position="529"/>
    </location>
</feature>
<dbReference type="GO" id="GO:0004312">
    <property type="term" value="F:fatty acid synthase activity"/>
    <property type="evidence" value="ECO:0007669"/>
    <property type="project" value="TreeGrafter"/>
</dbReference>
<dbReference type="InterPro" id="IPR009081">
    <property type="entry name" value="PP-bd_ACP"/>
</dbReference>
<dbReference type="PANTHER" id="PTHR43775">
    <property type="entry name" value="FATTY ACID SYNTHASE"/>
    <property type="match status" value="1"/>
</dbReference>
<dbReference type="InterPro" id="IPR014031">
    <property type="entry name" value="Ketoacyl_synth_C"/>
</dbReference>
<dbReference type="SMART" id="SM00825">
    <property type="entry name" value="PKS_KS"/>
    <property type="match status" value="1"/>
</dbReference>
<dbReference type="Pfam" id="PF02801">
    <property type="entry name" value="Ketoacyl-synt_C"/>
    <property type="match status" value="1"/>
</dbReference>
<feature type="domain" description="Ketosynthase family 3 (KS3)" evidence="5">
    <location>
        <begin position="2"/>
        <end position="415"/>
    </location>
</feature>
<dbReference type="CDD" id="cd00833">
    <property type="entry name" value="PKS"/>
    <property type="match status" value="1"/>
</dbReference>
<dbReference type="InterPro" id="IPR036736">
    <property type="entry name" value="ACP-like_sf"/>
</dbReference>
<dbReference type="EMBL" id="PHHC01000100">
    <property type="protein sequence ID" value="PPE03464.1"/>
    <property type="molecule type" value="Genomic_DNA"/>
</dbReference>
<dbReference type="Pfam" id="PF00109">
    <property type="entry name" value="ketoacyl-synt"/>
    <property type="match status" value="1"/>
</dbReference>
<evidence type="ECO:0000313" key="6">
    <source>
        <dbReference type="EMBL" id="PPE03464.1"/>
    </source>
</evidence>
<evidence type="ECO:0000259" key="4">
    <source>
        <dbReference type="PROSITE" id="PS50075"/>
    </source>
</evidence>
<dbReference type="SUPFAM" id="SSF53901">
    <property type="entry name" value="Thiolase-like"/>
    <property type="match status" value="1"/>
</dbReference>
<dbReference type="InterPro" id="IPR016039">
    <property type="entry name" value="Thiolase-like"/>
</dbReference>
<dbReference type="GO" id="GO:0031177">
    <property type="term" value="F:phosphopantetheine binding"/>
    <property type="evidence" value="ECO:0007669"/>
    <property type="project" value="InterPro"/>
</dbReference>
<proteinExistence type="predicted"/>
<dbReference type="SMART" id="SM00823">
    <property type="entry name" value="PKS_PP"/>
    <property type="match status" value="1"/>
</dbReference>
<name>A0A2S5R810_9PROT</name>
<dbReference type="InterPro" id="IPR020806">
    <property type="entry name" value="PKS_PP-bd"/>
</dbReference>
<evidence type="ECO:0000256" key="1">
    <source>
        <dbReference type="ARBA" id="ARBA00022450"/>
    </source>
</evidence>
<dbReference type="SUPFAM" id="SSF47336">
    <property type="entry name" value="ACP-like"/>
    <property type="match status" value="1"/>
</dbReference>
<organism evidence="6 7">
    <name type="scientific">Holospora curviuscula</name>
    <dbReference type="NCBI Taxonomy" id="1082868"/>
    <lineage>
        <taxon>Bacteria</taxon>
        <taxon>Pseudomonadati</taxon>
        <taxon>Pseudomonadota</taxon>
        <taxon>Alphaproteobacteria</taxon>
        <taxon>Holosporales</taxon>
        <taxon>Holosporaceae</taxon>
        <taxon>Holospora</taxon>
    </lineage>
</organism>
<sequence length="529" mass="58922">MNQEIAIVGLDCNFPAAKNPFEYWELLKSKTSGIKLTEDFYLHNQTNFVPYKGIMNDPFCFDAEFFGISPADAMIMDPQHRILIQLAYRALNATGHNFEKNSKKTGVFSSCGFPEYFHKYLLKNKEITHKYENHYLQVANDKDFLATRIAYHLNLTGPAVTVQSGCSSSLLAVHLAVQSLSLYEIDVAIAGGVSISYPINSGYHYTEGSILSPDGKVHAFDKKANGTVRGDGAGIVVLKRLEDALNDNNTIFAIISASKTNNDGKNKVGFTAPSYLSQKQLLDECLEESGFNVDDIDFIEGHGTGTKLGDPIEVRAIYDVYKNKKDMLILSSVKPHIGHLDAASGIASLIKTVLFLYNKTIPHTLNFEEINPLILPYQKIINILNDPLLLEKDQIVSGVTSLGIGGTNVHVILRSYPGNNPSCLLSHLRALDIFKKTVYVTDTVENVKLYEENSPNNSVKEIVTEAWKEILGCKDADIDLNFFDIGGTSFLAIQCLNLLNKRLNKKINLTDFYEYPTLRLFIQKIEAKE</sequence>
<keyword evidence="3" id="KW-0808">Transferase</keyword>
<comment type="caution">
    <text evidence="6">The sequence shown here is derived from an EMBL/GenBank/DDBJ whole genome shotgun (WGS) entry which is preliminary data.</text>
</comment>
<dbReference type="RefSeq" id="WP_104207062.1">
    <property type="nucleotide sequence ID" value="NZ_PHHC01000100.1"/>
</dbReference>
<accession>A0A2S5R810</accession>
<dbReference type="InterPro" id="IPR018201">
    <property type="entry name" value="Ketoacyl_synth_AS"/>
</dbReference>
<reference evidence="6 7" key="1">
    <citation type="submission" date="2017-11" db="EMBL/GenBank/DDBJ databases">
        <title>Comparative genomic analysis of Holospora spp., intranuclear symbionts of paramecia.</title>
        <authorList>
            <person name="Garushyants S.K."/>
            <person name="Beliavskaya A."/>
            <person name="Malko D.B."/>
            <person name="Logacheva M.D."/>
            <person name="Rautian M.S."/>
            <person name="Gelfand M.S."/>
        </authorList>
    </citation>
    <scope>NUCLEOTIDE SEQUENCE [LARGE SCALE GENOMIC DNA]</scope>
    <source>
        <strain evidence="7">02AZ16</strain>
    </source>
</reference>
<dbReference type="GO" id="GO:0006633">
    <property type="term" value="P:fatty acid biosynthetic process"/>
    <property type="evidence" value="ECO:0007669"/>
    <property type="project" value="InterPro"/>
</dbReference>
<dbReference type="GO" id="GO:0004315">
    <property type="term" value="F:3-oxoacyl-[acyl-carrier-protein] synthase activity"/>
    <property type="evidence" value="ECO:0007669"/>
    <property type="project" value="InterPro"/>
</dbReference>
<protein>
    <submittedName>
        <fullName evidence="6">Phthiocerol synthesis polyketide synthase type I PpsE</fullName>
    </submittedName>
</protein>
<keyword evidence="7" id="KW-1185">Reference proteome</keyword>
<dbReference type="PROSITE" id="PS00606">
    <property type="entry name" value="KS3_1"/>
    <property type="match status" value="1"/>
</dbReference>
<dbReference type="InterPro" id="IPR020841">
    <property type="entry name" value="PKS_Beta-ketoAc_synthase_dom"/>
</dbReference>
<dbReference type="PROSITE" id="PS50075">
    <property type="entry name" value="CARRIER"/>
    <property type="match status" value="1"/>
</dbReference>
<dbReference type="Gene3D" id="3.40.47.10">
    <property type="match status" value="1"/>
</dbReference>